<feature type="compositionally biased region" description="Basic and acidic residues" evidence="1">
    <location>
        <begin position="89"/>
        <end position="104"/>
    </location>
</feature>
<proteinExistence type="predicted"/>
<feature type="region of interest" description="Disordered" evidence="1">
    <location>
        <begin position="1"/>
        <end position="301"/>
    </location>
</feature>
<evidence type="ECO:0000313" key="4">
    <source>
        <dbReference type="Proteomes" id="UP000246991"/>
    </source>
</evidence>
<dbReference type="PANTHER" id="PTHR22306:SF2">
    <property type="entry name" value="CHROMOSOME 7 OPEN READING FRAME 50"/>
    <property type="match status" value="1"/>
</dbReference>
<dbReference type="InterPro" id="IPR019327">
    <property type="entry name" value="WKF"/>
</dbReference>
<feature type="compositionally biased region" description="Basic residues" evidence="1">
    <location>
        <begin position="121"/>
        <end position="135"/>
    </location>
</feature>
<dbReference type="STRING" id="42249.A0A317SGT6"/>
<evidence type="ECO:0000256" key="1">
    <source>
        <dbReference type="SAM" id="MobiDB-lite"/>
    </source>
</evidence>
<feature type="compositionally biased region" description="Acidic residues" evidence="1">
    <location>
        <begin position="401"/>
        <end position="429"/>
    </location>
</feature>
<feature type="compositionally biased region" description="Low complexity" evidence="1">
    <location>
        <begin position="191"/>
        <end position="204"/>
    </location>
</feature>
<sequence>MAGPSSPSALKRKADELEEKVGRAELGEEGKHGSTEAKRTAKRRKKNKNKKKKKKKKKDNGSKRDDEHKDGKAISEGVAGEVDEAESTQAKRLEDEAVDRDKTADSNSSAPKPKKEEKDKKKDKKEKILKKGQKRKQSDHETPGDQPNGKKRKTRNSSDEEYSEKDKKKKGKRKSTPSPSSPSPHPDNHHTTPPSTKTVTTPKSLLKKSSNKTPTPHTKTVTFADDAKSTDGDSIANTIRFPGDIGGRSNIPRLPGSPQPHPALLEQQSSPSSSSSPTTTTQQGTLPHSPDLSEDRNQQQNTKPQIAYLLNYYQARSSWKFSKTKQNWIIRNIWNLAEFNAEVLQSALWAYVNGLAAQGPKDRLLAEAKEVAKTRREELGPVHAEDDPKYRRAKLVLTALGDDDIPSEDEGDDDDADGGVDSDTEENVE</sequence>
<feature type="compositionally biased region" description="Basic and acidic residues" evidence="1">
    <location>
        <begin position="59"/>
        <end position="73"/>
    </location>
</feature>
<gene>
    <name evidence="3" type="ORF">C7212DRAFT_232367</name>
</gene>
<dbReference type="EMBL" id="PYWC01000107">
    <property type="protein sequence ID" value="PWW72411.1"/>
    <property type="molecule type" value="Genomic_DNA"/>
</dbReference>
<evidence type="ECO:0000313" key="3">
    <source>
        <dbReference type="EMBL" id="PWW72411.1"/>
    </source>
</evidence>
<dbReference type="PANTHER" id="PTHR22306">
    <property type="entry name" value="CHROMOSOME 7 OPEN READING FRAME 50"/>
    <property type="match status" value="1"/>
</dbReference>
<keyword evidence="4" id="KW-1185">Reference proteome</keyword>
<feature type="compositionally biased region" description="Low complexity" evidence="1">
    <location>
        <begin position="267"/>
        <end position="283"/>
    </location>
</feature>
<feature type="region of interest" description="Disordered" evidence="1">
    <location>
        <begin position="398"/>
        <end position="429"/>
    </location>
</feature>
<feature type="domain" description="WKF" evidence="2">
    <location>
        <begin position="307"/>
        <end position="371"/>
    </location>
</feature>
<feature type="compositionally biased region" description="Basic and acidic residues" evidence="1">
    <location>
        <begin position="12"/>
        <end position="39"/>
    </location>
</feature>
<feature type="compositionally biased region" description="Basic residues" evidence="1">
    <location>
        <begin position="40"/>
        <end position="58"/>
    </location>
</feature>
<reference evidence="3 4" key="1">
    <citation type="submission" date="2018-03" db="EMBL/GenBank/DDBJ databases">
        <title>Genomes of Pezizomycetes fungi and the evolution of truffles.</title>
        <authorList>
            <person name="Murat C."/>
            <person name="Payen T."/>
            <person name="Noel B."/>
            <person name="Kuo A."/>
            <person name="Martin F.M."/>
        </authorList>
    </citation>
    <scope>NUCLEOTIDE SEQUENCE [LARGE SCALE GENOMIC DNA]</scope>
    <source>
        <strain evidence="3">091103-1</strain>
    </source>
</reference>
<dbReference type="AlphaFoldDB" id="A0A317SGT6"/>
<accession>A0A317SGT6</accession>
<protein>
    <recommendedName>
        <fullName evidence="2">WKF domain-containing protein</fullName>
    </recommendedName>
</protein>
<evidence type="ECO:0000259" key="2">
    <source>
        <dbReference type="Pfam" id="PF10180"/>
    </source>
</evidence>
<dbReference type="Pfam" id="PF10180">
    <property type="entry name" value="WKF"/>
    <property type="match status" value="1"/>
</dbReference>
<dbReference type="OrthoDB" id="5374542at2759"/>
<organism evidence="3 4">
    <name type="scientific">Tuber magnatum</name>
    <name type="common">white Piedmont truffle</name>
    <dbReference type="NCBI Taxonomy" id="42249"/>
    <lineage>
        <taxon>Eukaryota</taxon>
        <taxon>Fungi</taxon>
        <taxon>Dikarya</taxon>
        <taxon>Ascomycota</taxon>
        <taxon>Pezizomycotina</taxon>
        <taxon>Pezizomycetes</taxon>
        <taxon>Pezizales</taxon>
        <taxon>Tuberaceae</taxon>
        <taxon>Tuber</taxon>
    </lineage>
</organism>
<dbReference type="Proteomes" id="UP000246991">
    <property type="component" value="Unassembled WGS sequence"/>
</dbReference>
<comment type="caution">
    <text evidence="3">The sequence shown here is derived from an EMBL/GenBank/DDBJ whole genome shotgun (WGS) entry which is preliminary data.</text>
</comment>
<name>A0A317SGT6_9PEZI</name>